<dbReference type="EMBL" id="VJMI01011755">
    <property type="protein sequence ID" value="KAF0751910.1"/>
    <property type="molecule type" value="Genomic_DNA"/>
</dbReference>
<protein>
    <submittedName>
        <fullName evidence="3">Uncharacterized protein</fullName>
    </submittedName>
</protein>
<accession>A0A6A5ADI3</accession>
<evidence type="ECO:0000313" key="3">
    <source>
        <dbReference type="EMBL" id="KAF0751910.1"/>
    </source>
</evidence>
<keyword evidence="2" id="KW-0472">Membrane</keyword>
<feature type="coiled-coil region" evidence="1">
    <location>
        <begin position="42"/>
        <end position="92"/>
    </location>
</feature>
<dbReference type="Proteomes" id="UP000469452">
    <property type="component" value="Unassembled WGS sequence"/>
</dbReference>
<proteinExistence type="predicted"/>
<evidence type="ECO:0000256" key="1">
    <source>
        <dbReference type="SAM" id="Coils"/>
    </source>
</evidence>
<feature type="transmembrane region" description="Helical" evidence="2">
    <location>
        <begin position="12"/>
        <end position="31"/>
    </location>
</feature>
<feature type="transmembrane region" description="Helical" evidence="2">
    <location>
        <begin position="104"/>
        <end position="131"/>
    </location>
</feature>
<organism evidence="3 4">
    <name type="scientific">Aphanomyces astaci</name>
    <name type="common">Crayfish plague agent</name>
    <dbReference type="NCBI Taxonomy" id="112090"/>
    <lineage>
        <taxon>Eukaryota</taxon>
        <taxon>Sar</taxon>
        <taxon>Stramenopiles</taxon>
        <taxon>Oomycota</taxon>
        <taxon>Saprolegniomycetes</taxon>
        <taxon>Saprolegniales</taxon>
        <taxon>Verrucalvaceae</taxon>
        <taxon>Aphanomyces</taxon>
    </lineage>
</organism>
<comment type="caution">
    <text evidence="3">The sequence shown here is derived from an EMBL/GenBank/DDBJ whole genome shotgun (WGS) entry which is preliminary data.</text>
</comment>
<evidence type="ECO:0000313" key="4">
    <source>
        <dbReference type="Proteomes" id="UP000469452"/>
    </source>
</evidence>
<gene>
    <name evidence="3" type="ORF">AaE_006223</name>
</gene>
<dbReference type="AlphaFoldDB" id="A0A6A5ADI3"/>
<evidence type="ECO:0000256" key="2">
    <source>
        <dbReference type="SAM" id="Phobius"/>
    </source>
</evidence>
<reference evidence="3 4" key="1">
    <citation type="submission" date="2019-06" db="EMBL/GenBank/DDBJ databases">
        <title>Genomics analysis of Aphanomyces spp. identifies a new class of oomycete effector associated with host adaptation.</title>
        <authorList>
            <person name="Gaulin E."/>
        </authorList>
    </citation>
    <scope>NUCLEOTIDE SEQUENCE [LARGE SCALE GENOMIC DNA]</scope>
    <source>
        <strain evidence="3 4">E</strain>
    </source>
</reference>
<name>A0A6A5ADI3_APHAT</name>
<keyword evidence="2" id="KW-0812">Transmembrane</keyword>
<sequence>MLQASPAQSPMEVALVGGAMQVVCAIINNVLGKKKEDDHATETELQQQLLDMKQKVVALEMELAELHHKMVRDEREARQRRLKRTVETLQLQIRKNKLDRRDMSILMSFAIVLHRVNYLWIGGVVCFWYMVGLGLEMSAQYVFHRGE</sequence>
<keyword evidence="1" id="KW-0175">Coiled coil</keyword>
<keyword evidence="2" id="KW-1133">Transmembrane helix</keyword>